<organism evidence="1 2">
    <name type="scientific">Ketogulonicigenium vulgare (strain WSH-001)</name>
    <dbReference type="NCBI Taxonomy" id="759362"/>
    <lineage>
        <taxon>Bacteria</taxon>
        <taxon>Pseudomonadati</taxon>
        <taxon>Pseudomonadota</taxon>
        <taxon>Alphaproteobacteria</taxon>
        <taxon>Rhodobacterales</taxon>
        <taxon>Roseobacteraceae</taxon>
        <taxon>Ketogulonicigenium</taxon>
    </lineage>
</organism>
<name>F9Y4N1_KETVW</name>
<dbReference type="AlphaFoldDB" id="F9Y4N1"/>
<dbReference type="Proteomes" id="UP000000692">
    <property type="component" value="Chromosome"/>
</dbReference>
<dbReference type="HOGENOM" id="CLU_2666218_0_0_5"/>
<accession>F9Y4N1</accession>
<reference evidence="1 2" key="1">
    <citation type="journal article" date="2011" name="J. Bacteriol.">
        <title>Complete genome sequence of the industrial strain Ketogulonicigenium vulgare WSH-001.</title>
        <authorList>
            <person name="Liu L."/>
            <person name="Li Y."/>
            <person name="Zhang J."/>
            <person name="Zhou Z."/>
            <person name="Liu J."/>
            <person name="Li X."/>
            <person name="Zhou J."/>
            <person name="Du G."/>
            <person name="Wang L."/>
            <person name="Chen J."/>
        </authorList>
    </citation>
    <scope>NUCLEOTIDE SEQUENCE [LARGE SCALE GENOMIC DNA]</scope>
    <source>
        <strain evidence="1 2">WSH-001</strain>
    </source>
</reference>
<dbReference type="OrthoDB" id="7774251at2"/>
<keyword evidence="2" id="KW-1185">Reference proteome</keyword>
<dbReference type="KEGG" id="kvl:KVU_0749"/>
<protein>
    <submittedName>
        <fullName evidence="1">Uncharacterized protein</fullName>
    </submittedName>
</protein>
<dbReference type="EMBL" id="CP002018">
    <property type="protein sequence ID" value="AEM40588.1"/>
    <property type="molecule type" value="Genomic_DNA"/>
</dbReference>
<gene>
    <name evidence="1" type="ordered locus">KVU_0749</name>
</gene>
<sequence>MQLLKEYWPQFAGLLALVVWVVRMEASVQANARELRRLQHQRNEDQAAHKEARASTNSLLTEVRTDIKELLRRKE</sequence>
<dbReference type="RefSeq" id="WP_013384042.1">
    <property type="nucleotide sequence ID" value="NC_017384.1"/>
</dbReference>
<evidence type="ECO:0000313" key="2">
    <source>
        <dbReference type="Proteomes" id="UP000000692"/>
    </source>
</evidence>
<evidence type="ECO:0000313" key="1">
    <source>
        <dbReference type="EMBL" id="AEM40588.1"/>
    </source>
</evidence>
<proteinExistence type="predicted"/>